<keyword evidence="2" id="KW-1185">Reference proteome</keyword>
<sequence>MLPDMAQWFHVDLDAVSHVKSWRWLRNHLFALLDIRDSRVRRSFMK</sequence>
<comment type="caution">
    <text evidence="1">The sequence shown here is derived from an EMBL/GenBank/DDBJ whole genome shotgun (WGS) entry which is preliminary data.</text>
</comment>
<dbReference type="Proteomes" id="UP000545286">
    <property type="component" value="Unassembled WGS sequence"/>
</dbReference>
<organism evidence="1 2">
    <name type="scientific">Pseudoclavibacter helvolus</name>
    <dbReference type="NCBI Taxonomy" id="255205"/>
    <lineage>
        <taxon>Bacteria</taxon>
        <taxon>Bacillati</taxon>
        <taxon>Actinomycetota</taxon>
        <taxon>Actinomycetes</taxon>
        <taxon>Micrococcales</taxon>
        <taxon>Microbacteriaceae</taxon>
        <taxon>Pseudoclavibacter</taxon>
    </lineage>
</organism>
<gene>
    <name evidence="1" type="ORF">FHX72_003670</name>
</gene>
<evidence type="ECO:0000313" key="2">
    <source>
        <dbReference type="Proteomes" id="UP000545286"/>
    </source>
</evidence>
<proteinExistence type="predicted"/>
<reference evidence="1 2" key="1">
    <citation type="submission" date="2020-08" db="EMBL/GenBank/DDBJ databases">
        <title>Sequencing the genomes of 1000 actinobacteria strains.</title>
        <authorList>
            <person name="Klenk H.-P."/>
        </authorList>
    </citation>
    <scope>NUCLEOTIDE SEQUENCE [LARGE SCALE GENOMIC DNA]</scope>
    <source>
        <strain evidence="1 2">DSM 20419</strain>
    </source>
</reference>
<protein>
    <submittedName>
        <fullName evidence="1">Uncharacterized protein</fullName>
    </submittedName>
</protein>
<dbReference type="AlphaFoldDB" id="A0A7W4US36"/>
<dbReference type="EMBL" id="JACHWJ010000011">
    <property type="protein sequence ID" value="MBB2959501.1"/>
    <property type="molecule type" value="Genomic_DNA"/>
</dbReference>
<name>A0A7W4US36_9MICO</name>
<evidence type="ECO:0000313" key="1">
    <source>
        <dbReference type="EMBL" id="MBB2959501.1"/>
    </source>
</evidence>
<accession>A0A7W4US36</accession>